<name>A0A0F9NR58_9ZZZZ</name>
<reference evidence="1" key="1">
    <citation type="journal article" date="2015" name="Nature">
        <title>Complex archaea that bridge the gap between prokaryotes and eukaryotes.</title>
        <authorList>
            <person name="Spang A."/>
            <person name="Saw J.H."/>
            <person name="Jorgensen S.L."/>
            <person name="Zaremba-Niedzwiedzka K."/>
            <person name="Martijn J."/>
            <person name="Lind A.E."/>
            <person name="van Eijk R."/>
            <person name="Schleper C."/>
            <person name="Guy L."/>
            <person name="Ettema T.J."/>
        </authorList>
    </citation>
    <scope>NUCLEOTIDE SEQUENCE</scope>
</reference>
<dbReference type="AlphaFoldDB" id="A0A0F9NR58"/>
<comment type="caution">
    <text evidence="1">The sequence shown here is derived from an EMBL/GenBank/DDBJ whole genome shotgun (WGS) entry which is preliminary data.</text>
</comment>
<proteinExistence type="predicted"/>
<sequence length="33" mass="3378">MIFVNGGPTALTRLGAAPRSITEVGPPLEAKRG</sequence>
<organism evidence="1">
    <name type="scientific">marine sediment metagenome</name>
    <dbReference type="NCBI Taxonomy" id="412755"/>
    <lineage>
        <taxon>unclassified sequences</taxon>
        <taxon>metagenomes</taxon>
        <taxon>ecological metagenomes</taxon>
    </lineage>
</organism>
<accession>A0A0F9NR58</accession>
<evidence type="ECO:0000313" key="1">
    <source>
        <dbReference type="EMBL" id="KKN21960.1"/>
    </source>
</evidence>
<feature type="non-terminal residue" evidence="1">
    <location>
        <position position="33"/>
    </location>
</feature>
<gene>
    <name evidence="1" type="ORF">LCGC14_0920250</name>
</gene>
<protein>
    <submittedName>
        <fullName evidence="1">Uncharacterized protein</fullName>
    </submittedName>
</protein>
<dbReference type="EMBL" id="LAZR01003105">
    <property type="protein sequence ID" value="KKN21960.1"/>
    <property type="molecule type" value="Genomic_DNA"/>
</dbReference>